<dbReference type="GO" id="GO:0006082">
    <property type="term" value="P:organic acid metabolic process"/>
    <property type="evidence" value="ECO:0007669"/>
    <property type="project" value="UniProtKB-ARBA"/>
</dbReference>
<organism evidence="3 4">
    <name type="scientific">Methanobacterium congolense</name>
    <dbReference type="NCBI Taxonomy" id="118062"/>
    <lineage>
        <taxon>Archaea</taxon>
        <taxon>Methanobacteriati</taxon>
        <taxon>Methanobacteriota</taxon>
        <taxon>Methanomada group</taxon>
        <taxon>Methanobacteria</taxon>
        <taxon>Methanobacteriales</taxon>
        <taxon>Methanobacteriaceae</taxon>
        <taxon>Methanobacterium</taxon>
    </lineage>
</organism>
<dbReference type="GO" id="GO:0045333">
    <property type="term" value="P:cellular respiration"/>
    <property type="evidence" value="ECO:0007669"/>
    <property type="project" value="UniProtKB-ARBA"/>
</dbReference>
<dbReference type="PANTHER" id="PTHR48084">
    <property type="entry name" value="2-OXOGLUTARATE OXIDOREDUCTASE SUBUNIT KORB-RELATED"/>
    <property type="match status" value="1"/>
</dbReference>
<dbReference type="OrthoDB" id="30755at2157"/>
<keyword evidence="1 3" id="KW-0560">Oxidoreductase</keyword>
<evidence type="ECO:0000259" key="2">
    <source>
        <dbReference type="Pfam" id="PF02775"/>
    </source>
</evidence>
<dbReference type="EC" id="1.2.7.3" evidence="3"/>
<dbReference type="Pfam" id="PF02775">
    <property type="entry name" value="TPP_enzyme_C"/>
    <property type="match status" value="1"/>
</dbReference>
<dbReference type="InterPro" id="IPR029061">
    <property type="entry name" value="THDP-binding"/>
</dbReference>
<dbReference type="RefSeq" id="WP_071905896.1">
    <property type="nucleotide sequence ID" value="NZ_LT607756.1"/>
</dbReference>
<dbReference type="GO" id="GO:0044272">
    <property type="term" value="P:sulfur compound biosynthetic process"/>
    <property type="evidence" value="ECO:0007669"/>
    <property type="project" value="UniProtKB-ARBA"/>
</dbReference>
<evidence type="ECO:0000256" key="1">
    <source>
        <dbReference type="ARBA" id="ARBA00023002"/>
    </source>
</evidence>
<reference evidence="3 4" key="1">
    <citation type="submission" date="2016-08" db="EMBL/GenBank/DDBJ databases">
        <authorList>
            <person name="Seilhamer J.J."/>
        </authorList>
    </citation>
    <scope>NUCLEOTIDE SEQUENCE [LARGE SCALE GENOMIC DNA]</scope>
    <source>
        <strain evidence="3">Buetzberg</strain>
    </source>
</reference>
<dbReference type="PANTHER" id="PTHR48084:SF1">
    <property type="entry name" value="2-OXOGLUTARATE SYNTHASE SUBUNIT KORB"/>
    <property type="match status" value="1"/>
</dbReference>
<dbReference type="Gene3D" id="3.40.50.970">
    <property type="match status" value="1"/>
</dbReference>
<dbReference type="STRING" id="118062.MCBB_0235"/>
<gene>
    <name evidence="3" type="primary">korB</name>
    <name evidence="3" type="ORF">MCBB_0235</name>
</gene>
<dbReference type="AlphaFoldDB" id="A0A1D3KZW6"/>
<dbReference type="InterPro" id="IPR011766">
    <property type="entry name" value="TPP_enzyme_TPP-bd"/>
</dbReference>
<dbReference type="GO" id="GO:0047553">
    <property type="term" value="F:2-oxoglutarate synthase activity"/>
    <property type="evidence" value="ECO:0007669"/>
    <property type="project" value="UniProtKB-EC"/>
</dbReference>
<feature type="domain" description="Thiamine pyrophosphate enzyme TPP-binding" evidence="2">
    <location>
        <begin position="55"/>
        <end position="201"/>
    </location>
</feature>
<evidence type="ECO:0000313" key="4">
    <source>
        <dbReference type="Proteomes" id="UP000094707"/>
    </source>
</evidence>
<accession>A0A1D3KZW6</accession>
<dbReference type="SUPFAM" id="SSF52518">
    <property type="entry name" value="Thiamin diphosphate-binding fold (THDP-binding)"/>
    <property type="match status" value="1"/>
</dbReference>
<sequence>MDEKKESRFMKYLRKERLPNIFCPGCGNGIVMNAFFNAMELAEIDFENLVLVSGIGCSSRIPGYVKCDSLHTTHGRPISFATGLKLANPDLDVVVFTGDGDAAAIGGNHLIHGARRNIDLTVICINNSIYGMTGGQISPTSPRGSYGSTAPYGAIERPFDLSGLVKAAGATYVARWTTANPSMLSYSIKKGLQNKGFSFVEAMSQCPTYFGRKNKMRSPIDMLNWMKEASIFKKQAEELSEEELEGKIVIGELQDKTEPEFSEKLCKLIANKCQSGTPKSVKSAYKED</sequence>
<dbReference type="InterPro" id="IPR051457">
    <property type="entry name" value="2-oxoacid:Fd_oxidoreductase"/>
</dbReference>
<protein>
    <submittedName>
        <fullName evidence="3">2-oxoglutarate synthase subunit KorB</fullName>
        <ecNumber evidence="3">1.2.7.3</ecNumber>
    </submittedName>
</protein>
<dbReference type="PATRIC" id="fig|129848.4.peg.243"/>
<dbReference type="Proteomes" id="UP000094707">
    <property type="component" value="Chromosome I"/>
</dbReference>
<proteinExistence type="predicted"/>
<dbReference type="GO" id="GO:0030976">
    <property type="term" value="F:thiamine pyrophosphate binding"/>
    <property type="evidence" value="ECO:0007669"/>
    <property type="project" value="InterPro"/>
</dbReference>
<evidence type="ECO:0000313" key="3">
    <source>
        <dbReference type="EMBL" id="SCG84823.1"/>
    </source>
</evidence>
<dbReference type="GeneID" id="30411099"/>
<dbReference type="EMBL" id="LT607756">
    <property type="protein sequence ID" value="SCG84823.1"/>
    <property type="molecule type" value="Genomic_DNA"/>
</dbReference>
<name>A0A1D3KZW6_9EURY</name>
<dbReference type="KEGG" id="mcub:MCBB_0235"/>
<keyword evidence="4" id="KW-1185">Reference proteome</keyword>
<dbReference type="CDD" id="cd03375">
    <property type="entry name" value="TPP_OGFOR"/>
    <property type="match status" value="1"/>
</dbReference>